<proteinExistence type="predicted"/>
<evidence type="ECO:0000313" key="3">
    <source>
        <dbReference type="Proteomes" id="UP001151071"/>
    </source>
</evidence>
<evidence type="ECO:0000256" key="1">
    <source>
        <dbReference type="SAM" id="SignalP"/>
    </source>
</evidence>
<evidence type="ECO:0008006" key="4">
    <source>
        <dbReference type="Google" id="ProtNLM"/>
    </source>
</evidence>
<organism evidence="2 3">
    <name type="scientific">Brevibacillus thermoruber</name>
    <dbReference type="NCBI Taxonomy" id="33942"/>
    <lineage>
        <taxon>Bacteria</taxon>
        <taxon>Bacillati</taxon>
        <taxon>Bacillota</taxon>
        <taxon>Bacilli</taxon>
        <taxon>Bacillales</taxon>
        <taxon>Paenibacillaceae</taxon>
        <taxon>Brevibacillus</taxon>
    </lineage>
</organism>
<comment type="caution">
    <text evidence="2">The sequence shown here is derived from an EMBL/GenBank/DDBJ whole genome shotgun (WGS) entry which is preliminary data.</text>
</comment>
<name>A0A9X3TU76_9BACL</name>
<sequence length="344" mass="39120">MKTGPFAVFLLVFSCLFTSAATDLSPTAAADDAPPGYRLLIYYGIPNAVNHVWDENRAAEIFAQYDVLVFGENLEEPTHPHHHSTQHVLSFARRIKPHIRVYGYVDLGVTTVNHSMAALKDKVRKWKALGADGIFLDDAGFDYGVSRARLNETVRYVHELGLSAFVNAWDPDDVMGSAVHPLYNPNGAATALDRRDIYLLEDFLLPTDINAGNSPSAFHPSFREKMDASLRYRTQLGVKLMSVSSIDYTRYTPLALRKFFRLNEVTAGVFSLDAYGIAPLHYSADERGRDEVRFFPYITNYWDYYTTNITYIAKYHNRDFSRGGFRIHSLPGDHYYLFPETVRY</sequence>
<reference evidence="2" key="1">
    <citation type="submission" date="2022-12" db="EMBL/GenBank/DDBJ databases">
        <title>Draft genome sequence of the thermophilic strain Brevibacillus thermoruber HT42, isolated from Los Humeros, Puebla, Mexico, with biotechnological potential.</title>
        <authorList>
            <person name="Lara Sanchez J."/>
            <person name="Solis Palacios R."/>
            <person name="Bustos Baena A.S."/>
            <person name="Ruz Baez A.E."/>
            <person name="Espinosa Luna G."/>
            <person name="Oliart Ros R.M."/>
        </authorList>
    </citation>
    <scope>NUCLEOTIDE SEQUENCE</scope>
    <source>
        <strain evidence="2">HT42</strain>
    </source>
</reference>
<keyword evidence="1" id="KW-0732">Signal</keyword>
<dbReference type="Proteomes" id="UP001151071">
    <property type="component" value="Unassembled WGS sequence"/>
</dbReference>
<protein>
    <recommendedName>
        <fullName evidence="4">Glycoside-hydrolase family GH114 TIM-barrel domain-containing protein</fullName>
    </recommendedName>
</protein>
<dbReference type="RefSeq" id="WP_271140663.1">
    <property type="nucleotide sequence ID" value="NZ_JAPYYP010000028.1"/>
</dbReference>
<gene>
    <name evidence="2" type="ORF">O3V59_17900</name>
</gene>
<dbReference type="PROSITE" id="PS51257">
    <property type="entry name" value="PROKAR_LIPOPROTEIN"/>
    <property type="match status" value="1"/>
</dbReference>
<feature type="chain" id="PRO_5040814197" description="Glycoside-hydrolase family GH114 TIM-barrel domain-containing protein" evidence="1">
    <location>
        <begin position="21"/>
        <end position="344"/>
    </location>
</feature>
<dbReference type="AlphaFoldDB" id="A0A9X3TU76"/>
<dbReference type="EMBL" id="JAPYYP010000028">
    <property type="protein sequence ID" value="MDA5110245.1"/>
    <property type="molecule type" value="Genomic_DNA"/>
</dbReference>
<accession>A0A9X3TU76</accession>
<keyword evidence="3" id="KW-1185">Reference proteome</keyword>
<evidence type="ECO:0000313" key="2">
    <source>
        <dbReference type="EMBL" id="MDA5110245.1"/>
    </source>
</evidence>
<feature type="signal peptide" evidence="1">
    <location>
        <begin position="1"/>
        <end position="20"/>
    </location>
</feature>